<evidence type="ECO:0000256" key="2">
    <source>
        <dbReference type="ARBA" id="ARBA00012948"/>
    </source>
</evidence>
<dbReference type="EC" id="1.1.1.100" evidence="2"/>
<evidence type="ECO:0000313" key="5">
    <source>
        <dbReference type="EMBL" id="CAD9313720.1"/>
    </source>
</evidence>
<dbReference type="GO" id="GO:0004316">
    <property type="term" value="F:3-oxoacyl-[acyl-carrier-protein] reductase (NADPH) activity"/>
    <property type="evidence" value="ECO:0007669"/>
    <property type="project" value="UniProtKB-EC"/>
</dbReference>
<comment type="similarity">
    <text evidence="1">Belongs to the short-chain dehydrogenases/reductases (SDR) family.</text>
</comment>
<name>A0A7S1VWS4_9STRA</name>
<dbReference type="Pfam" id="PF13561">
    <property type="entry name" value="adh_short_C2"/>
    <property type="match status" value="1"/>
</dbReference>
<keyword evidence="3" id="KW-0560">Oxidoreductase</keyword>
<evidence type="ECO:0000256" key="3">
    <source>
        <dbReference type="ARBA" id="ARBA00023002"/>
    </source>
</evidence>
<dbReference type="AlphaFoldDB" id="A0A7S1VWS4"/>
<dbReference type="PRINTS" id="PR00081">
    <property type="entry name" value="GDHRDH"/>
</dbReference>
<dbReference type="SUPFAM" id="SSF51735">
    <property type="entry name" value="NAD(P)-binding Rossmann-fold domains"/>
    <property type="match status" value="1"/>
</dbReference>
<proteinExistence type="inferred from homology"/>
<accession>A0A7S1VWS4</accession>
<dbReference type="PANTHER" id="PTHR42879:SF2">
    <property type="entry name" value="3-OXOACYL-[ACYL-CARRIER-PROTEIN] REDUCTASE FABG"/>
    <property type="match status" value="1"/>
</dbReference>
<dbReference type="PANTHER" id="PTHR42879">
    <property type="entry name" value="3-OXOACYL-(ACYL-CARRIER-PROTEIN) REDUCTASE"/>
    <property type="match status" value="1"/>
</dbReference>
<dbReference type="InterPro" id="IPR036291">
    <property type="entry name" value="NAD(P)-bd_dom_sf"/>
</dbReference>
<reference evidence="5" key="1">
    <citation type="submission" date="2021-01" db="EMBL/GenBank/DDBJ databases">
        <authorList>
            <person name="Corre E."/>
            <person name="Pelletier E."/>
            <person name="Niang G."/>
            <person name="Scheremetjew M."/>
            <person name="Finn R."/>
            <person name="Kale V."/>
            <person name="Holt S."/>
            <person name="Cochrane G."/>
            <person name="Meng A."/>
            <person name="Brown T."/>
            <person name="Cohen L."/>
        </authorList>
    </citation>
    <scope>NUCLEOTIDE SEQUENCE</scope>
    <source>
        <strain evidence="5">Pop2</strain>
    </source>
</reference>
<sequence length="178" mass="18980">MFKTSVEAFGTVDVLINNAGITKDTLVMRMKPDMWQSVIDVNLSGVFYCTQAFFKVASKKRTGRIINISSVVGQIGNPGQANYAAAKGGVIGLTMSNAKEFATRGITVNCVCPGFIATDMTSELSEEYLKQVSEGIPLKRLGKPEEVAGMCRFLALDPAADYITGHTFNVDGGIAIGA</sequence>
<comment type="catalytic activity">
    <reaction evidence="4">
        <text>a (3R)-hydroxyacyl-[ACP] + NADP(+) = a 3-oxoacyl-[ACP] + NADPH + H(+)</text>
        <dbReference type="Rhea" id="RHEA:17397"/>
        <dbReference type="Rhea" id="RHEA-COMP:9916"/>
        <dbReference type="Rhea" id="RHEA-COMP:9945"/>
        <dbReference type="ChEBI" id="CHEBI:15378"/>
        <dbReference type="ChEBI" id="CHEBI:57783"/>
        <dbReference type="ChEBI" id="CHEBI:58349"/>
        <dbReference type="ChEBI" id="CHEBI:78776"/>
        <dbReference type="ChEBI" id="CHEBI:78827"/>
        <dbReference type="EC" id="1.1.1.100"/>
    </reaction>
</comment>
<dbReference type="Gene3D" id="3.40.50.720">
    <property type="entry name" value="NAD(P)-binding Rossmann-like Domain"/>
    <property type="match status" value="1"/>
</dbReference>
<evidence type="ECO:0000256" key="4">
    <source>
        <dbReference type="ARBA" id="ARBA00048508"/>
    </source>
</evidence>
<gene>
    <name evidence="5" type="ORF">DBRI1063_LOCUS126</name>
</gene>
<dbReference type="InterPro" id="IPR002347">
    <property type="entry name" value="SDR_fam"/>
</dbReference>
<protein>
    <recommendedName>
        <fullName evidence="2">3-oxoacyl-[acyl-carrier-protein] reductase</fullName>
        <ecNumber evidence="2">1.1.1.100</ecNumber>
    </recommendedName>
</protein>
<dbReference type="EMBL" id="HBGN01000230">
    <property type="protein sequence ID" value="CAD9313720.1"/>
    <property type="molecule type" value="Transcribed_RNA"/>
</dbReference>
<evidence type="ECO:0000256" key="1">
    <source>
        <dbReference type="ARBA" id="ARBA00006484"/>
    </source>
</evidence>
<dbReference type="PRINTS" id="PR00080">
    <property type="entry name" value="SDRFAMILY"/>
</dbReference>
<dbReference type="FunFam" id="3.40.50.720:FF:000173">
    <property type="entry name" value="3-oxoacyl-[acyl-carrier protein] reductase"/>
    <property type="match status" value="1"/>
</dbReference>
<dbReference type="InterPro" id="IPR050259">
    <property type="entry name" value="SDR"/>
</dbReference>
<organism evidence="5">
    <name type="scientific">Ditylum brightwellii</name>
    <dbReference type="NCBI Taxonomy" id="49249"/>
    <lineage>
        <taxon>Eukaryota</taxon>
        <taxon>Sar</taxon>
        <taxon>Stramenopiles</taxon>
        <taxon>Ochrophyta</taxon>
        <taxon>Bacillariophyta</taxon>
        <taxon>Mediophyceae</taxon>
        <taxon>Lithodesmiophycidae</taxon>
        <taxon>Lithodesmiales</taxon>
        <taxon>Lithodesmiaceae</taxon>
        <taxon>Ditylum</taxon>
    </lineage>
</organism>